<comment type="caution">
    <text evidence="2">The sequence shown here is derived from an EMBL/GenBank/DDBJ whole genome shotgun (WGS) entry which is preliminary data.</text>
</comment>
<dbReference type="Proteomes" id="UP000701801">
    <property type="component" value="Unassembled WGS sequence"/>
</dbReference>
<organism evidence="2 3">
    <name type="scientific">Hymenoscyphus albidus</name>
    <dbReference type="NCBI Taxonomy" id="595503"/>
    <lineage>
        <taxon>Eukaryota</taxon>
        <taxon>Fungi</taxon>
        <taxon>Dikarya</taxon>
        <taxon>Ascomycota</taxon>
        <taxon>Pezizomycotina</taxon>
        <taxon>Leotiomycetes</taxon>
        <taxon>Helotiales</taxon>
        <taxon>Helotiaceae</taxon>
        <taxon>Hymenoscyphus</taxon>
    </lineage>
</organism>
<protein>
    <recommendedName>
        <fullName evidence="4">MARVEL domain-containing protein</fullName>
    </recommendedName>
</protein>
<evidence type="ECO:0000256" key="1">
    <source>
        <dbReference type="SAM" id="Phobius"/>
    </source>
</evidence>
<keyword evidence="1" id="KW-0812">Transmembrane</keyword>
<feature type="transmembrane region" description="Helical" evidence="1">
    <location>
        <begin position="143"/>
        <end position="169"/>
    </location>
</feature>
<dbReference type="PANTHER" id="PTHR42069:SF1">
    <property type="entry name" value="MARVEL DOMAIN-CONTAINING PROTEIN"/>
    <property type="match status" value="1"/>
</dbReference>
<proteinExistence type="predicted"/>
<feature type="transmembrane region" description="Helical" evidence="1">
    <location>
        <begin position="107"/>
        <end position="131"/>
    </location>
</feature>
<sequence>MAFWGKNKGSKQPRVSVAGVEPLRQTSTTNSEFQLSEAEKMDLAGWQHYYQIYKKHIRTMRFISRFVSAILNALMIATLSYTLYSYFTTKSHQVDGTSIWGASPTLWPSIALLAVSALTFVLNVIALFSYCRSVKAANKVSNVASYVGYAILAIHVVTWIAASAAYRIFRTGRDLWGYSCSSKADSIQSSVQGIVNFDRLCTLQGHTWFVSVAQAILYVLTFLTTILIVVRANQKKKIRRIRESVAMETEYVQNMSMGRLRPLALGGNKYMPLVG</sequence>
<evidence type="ECO:0008006" key="4">
    <source>
        <dbReference type="Google" id="ProtNLM"/>
    </source>
</evidence>
<dbReference type="OrthoDB" id="5371583at2759"/>
<feature type="transmembrane region" description="Helical" evidence="1">
    <location>
        <begin position="62"/>
        <end position="87"/>
    </location>
</feature>
<gene>
    <name evidence="2" type="ORF">HYALB_00003918</name>
</gene>
<evidence type="ECO:0000313" key="3">
    <source>
        <dbReference type="Proteomes" id="UP000701801"/>
    </source>
</evidence>
<keyword evidence="1" id="KW-1133">Transmembrane helix</keyword>
<reference evidence="2" key="1">
    <citation type="submission" date="2021-07" db="EMBL/GenBank/DDBJ databases">
        <authorList>
            <person name="Durling M."/>
        </authorList>
    </citation>
    <scope>NUCLEOTIDE SEQUENCE</scope>
</reference>
<dbReference type="AlphaFoldDB" id="A0A9N9LWB1"/>
<dbReference type="PANTHER" id="PTHR42069">
    <property type="entry name" value="HYPHAL ANASTAMOSIS-8 PROTEIN"/>
    <property type="match status" value="1"/>
</dbReference>
<name>A0A9N9LWB1_9HELO</name>
<keyword evidence="3" id="KW-1185">Reference proteome</keyword>
<evidence type="ECO:0000313" key="2">
    <source>
        <dbReference type="EMBL" id="CAG8979687.1"/>
    </source>
</evidence>
<feature type="transmembrane region" description="Helical" evidence="1">
    <location>
        <begin position="208"/>
        <end position="230"/>
    </location>
</feature>
<keyword evidence="1" id="KW-0472">Membrane</keyword>
<dbReference type="EMBL" id="CAJVRM010000329">
    <property type="protein sequence ID" value="CAG8979687.1"/>
    <property type="molecule type" value="Genomic_DNA"/>
</dbReference>
<accession>A0A9N9LWB1</accession>